<evidence type="ECO:0000313" key="3">
    <source>
        <dbReference type="Proteomes" id="UP000256970"/>
    </source>
</evidence>
<dbReference type="EMBL" id="FNXT01001262">
    <property type="protein sequence ID" value="SZX76604.1"/>
    <property type="molecule type" value="Genomic_DNA"/>
</dbReference>
<feature type="chain" id="PRO_5016632508" description="Pherophorin domain-containing protein" evidence="1">
    <location>
        <begin position="25"/>
        <end position="553"/>
    </location>
</feature>
<organism evidence="2 3">
    <name type="scientific">Tetradesmus obliquus</name>
    <name type="common">Green alga</name>
    <name type="synonym">Acutodesmus obliquus</name>
    <dbReference type="NCBI Taxonomy" id="3088"/>
    <lineage>
        <taxon>Eukaryota</taxon>
        <taxon>Viridiplantae</taxon>
        <taxon>Chlorophyta</taxon>
        <taxon>core chlorophytes</taxon>
        <taxon>Chlorophyceae</taxon>
        <taxon>CS clade</taxon>
        <taxon>Sphaeropleales</taxon>
        <taxon>Scenedesmaceae</taxon>
        <taxon>Tetradesmus</taxon>
    </lineage>
</organism>
<name>A0A383WHL3_TETOB</name>
<feature type="signal peptide" evidence="1">
    <location>
        <begin position="1"/>
        <end position="24"/>
    </location>
</feature>
<evidence type="ECO:0000313" key="2">
    <source>
        <dbReference type="EMBL" id="SZX76604.1"/>
    </source>
</evidence>
<keyword evidence="1" id="KW-0732">Signal</keyword>
<proteinExistence type="predicted"/>
<keyword evidence="3" id="KW-1185">Reference proteome</keyword>
<dbReference type="AlphaFoldDB" id="A0A383WHL3"/>
<dbReference type="Proteomes" id="UP000256970">
    <property type="component" value="Unassembled WGS sequence"/>
</dbReference>
<evidence type="ECO:0000256" key="1">
    <source>
        <dbReference type="SAM" id="SignalP"/>
    </source>
</evidence>
<reference evidence="2 3" key="1">
    <citation type="submission" date="2016-10" db="EMBL/GenBank/DDBJ databases">
        <authorList>
            <person name="Cai Z."/>
        </authorList>
    </citation>
    <scope>NUCLEOTIDE SEQUENCE [LARGE SCALE GENOMIC DNA]</scope>
</reference>
<protein>
    <recommendedName>
        <fullName evidence="4">Pherophorin domain-containing protein</fullName>
    </recommendedName>
</protein>
<sequence length="553" mass="55591">MPVRARGALALYIVALCVAGQTVAAEAAKSTTLSVTFTNGTKRMLQYQLPSPDKRKAAAASAAAGAGSPAGPSACCKPLAGKVASFSSGFAMFSSSSCAAADKVCSFPAAVMSVWVCGCPGGKCYGKNNVESKSELIGASGLGSTVTLSSESLFKQFSYPTAIRIFTDTSSNKNSSSSSSSVGLSPCSIKGLTLEYSGGVAAVGQSGPSLAEVQLGGTAQDPVVAVAYQLRSCLHYLELTTKSGRVVHAGSYNSSAALVKQAGRAAGSSLAAVAGVMRASSGSSSSAAVKEPLQAVRLLWGYSHCPAVFGKKALKASDGSSGSKVSSQDVAVAAAAMPVADLQVASAVSEPLLTPSVQPDAPLPFTSFASCGGSDPACFTEDDCYCQLENGTYGAACPMYGTCFGACCATTGVCPDRMGYEDPATRKQTVLLPRTCSDWGLDQQGPAAAAAAAAAAVGVEPAQSGVKAAVAPATGQALGVGMECKMPKGRACDPSIPGTLCMGYMSCRGSEGCVGQLNGAMCVYKPDNSSRFDVCSCMPVYPAVELVDGVVSL</sequence>
<accession>A0A383WHL3</accession>
<evidence type="ECO:0008006" key="4">
    <source>
        <dbReference type="Google" id="ProtNLM"/>
    </source>
</evidence>
<gene>
    <name evidence="2" type="ORF">BQ4739_LOCUS16981</name>
</gene>